<dbReference type="EMBL" id="CACRXK020010627">
    <property type="protein sequence ID" value="CAB4019789.1"/>
    <property type="molecule type" value="Genomic_DNA"/>
</dbReference>
<feature type="non-terminal residue" evidence="1">
    <location>
        <position position="165"/>
    </location>
</feature>
<comment type="caution">
    <text evidence="1">The sequence shown here is derived from an EMBL/GenBank/DDBJ whole genome shotgun (WGS) entry which is preliminary data.</text>
</comment>
<name>A0A7D9IVL3_PARCT</name>
<dbReference type="AlphaFoldDB" id="A0A7D9IVL3"/>
<sequence>DTFKYDSPYWSNKTAYEVENGIEGLTEKQTKLASYWNTPFKKICLGRNVGRGAENGIKWIVIEHQASSLFNVIANGTFTATNVTKSNWKSLIEGSSLQENCNKQGFNIHGGRNDSKMYVRIGLVANDENDCETCNSCIGFGISITGCDGIVRRRPFGNIYVCDYS</sequence>
<keyword evidence="2" id="KW-1185">Reference proteome</keyword>
<dbReference type="Proteomes" id="UP001152795">
    <property type="component" value="Unassembled WGS sequence"/>
</dbReference>
<accession>A0A7D9IVL3</accession>
<organism evidence="1 2">
    <name type="scientific">Paramuricea clavata</name>
    <name type="common">Red gorgonian</name>
    <name type="synonym">Violescent sea-whip</name>
    <dbReference type="NCBI Taxonomy" id="317549"/>
    <lineage>
        <taxon>Eukaryota</taxon>
        <taxon>Metazoa</taxon>
        <taxon>Cnidaria</taxon>
        <taxon>Anthozoa</taxon>
        <taxon>Octocorallia</taxon>
        <taxon>Malacalcyonacea</taxon>
        <taxon>Plexauridae</taxon>
        <taxon>Paramuricea</taxon>
    </lineage>
</organism>
<gene>
    <name evidence="1" type="ORF">PACLA_8A060355</name>
</gene>
<dbReference type="OrthoDB" id="6013384at2759"/>
<protein>
    <submittedName>
        <fullName evidence="1">Uncharacterized protein</fullName>
    </submittedName>
</protein>
<reference evidence="1" key="1">
    <citation type="submission" date="2020-04" db="EMBL/GenBank/DDBJ databases">
        <authorList>
            <person name="Alioto T."/>
            <person name="Alioto T."/>
            <person name="Gomez Garrido J."/>
        </authorList>
    </citation>
    <scope>NUCLEOTIDE SEQUENCE</scope>
    <source>
        <strain evidence="1">A484AB</strain>
    </source>
</reference>
<evidence type="ECO:0000313" key="2">
    <source>
        <dbReference type="Proteomes" id="UP001152795"/>
    </source>
</evidence>
<proteinExistence type="predicted"/>
<feature type="non-terminal residue" evidence="1">
    <location>
        <position position="1"/>
    </location>
</feature>
<evidence type="ECO:0000313" key="1">
    <source>
        <dbReference type="EMBL" id="CAB4019789.1"/>
    </source>
</evidence>